<evidence type="ECO:0000259" key="3">
    <source>
        <dbReference type="Pfam" id="PF00443"/>
    </source>
</evidence>
<feature type="domain" description="Peptidase C19 ubiquitin carboxyl-terminal hydrolase" evidence="3">
    <location>
        <begin position="8"/>
        <end position="90"/>
    </location>
</feature>
<proteinExistence type="predicted"/>
<keyword evidence="5" id="KW-1185">Reference proteome</keyword>
<sequence>MADRLKRIAEKLEDEVAAIDQRILAVEGQLSQLHNTPALQNVKYDLRAVIVHTGMPGRKSVYTYVQDGREQWWKMVEAQVTEVDEATVLTDPTGMQLGAGPLLLIYSRAISAEERWDMEHCRYHEHFMSNVLQCNAQYFEKLPDDVKARIEATWGSADAFVRRGMPAQALSPGRTASPSMSMPVDSTPPRGVSRLDGPPPRSDSLPKSAAHTMSPTHTMSPAQGMSPMHTGSPKQSSVHRQALRKNSAATTRDAIMRDPPLQHRDASARDVPPHQAREGRDAPPHQPHRDASMGRTDGPHGPREASMGRSSPSLSRDASMPAS</sequence>
<dbReference type="GO" id="GO:0004843">
    <property type="term" value="F:cysteine-type deubiquitinase activity"/>
    <property type="evidence" value="ECO:0007669"/>
    <property type="project" value="InterPro"/>
</dbReference>
<name>A0A550CQ97_9AGAR</name>
<feature type="compositionally biased region" description="Basic and acidic residues" evidence="2">
    <location>
        <begin position="254"/>
        <end position="303"/>
    </location>
</feature>
<evidence type="ECO:0000313" key="5">
    <source>
        <dbReference type="Proteomes" id="UP000320762"/>
    </source>
</evidence>
<dbReference type="AlphaFoldDB" id="A0A550CQ97"/>
<dbReference type="Pfam" id="PF00443">
    <property type="entry name" value="UCH"/>
    <property type="match status" value="1"/>
</dbReference>
<evidence type="ECO:0000313" key="4">
    <source>
        <dbReference type="EMBL" id="TRM66957.1"/>
    </source>
</evidence>
<reference evidence="4 5" key="1">
    <citation type="journal article" date="2019" name="New Phytol.">
        <title>Comparative genomics reveals unique wood-decay strategies and fruiting body development in the Schizophyllaceae.</title>
        <authorList>
            <person name="Almasi E."/>
            <person name="Sahu N."/>
            <person name="Krizsan K."/>
            <person name="Balint B."/>
            <person name="Kovacs G.M."/>
            <person name="Kiss B."/>
            <person name="Cseklye J."/>
            <person name="Drula E."/>
            <person name="Henrissat B."/>
            <person name="Nagy I."/>
            <person name="Chovatia M."/>
            <person name="Adam C."/>
            <person name="LaButti K."/>
            <person name="Lipzen A."/>
            <person name="Riley R."/>
            <person name="Grigoriev I.V."/>
            <person name="Nagy L.G."/>
        </authorList>
    </citation>
    <scope>NUCLEOTIDE SEQUENCE [LARGE SCALE GENOMIC DNA]</scope>
    <source>
        <strain evidence="4 5">NL-1724</strain>
    </source>
</reference>
<dbReference type="InterPro" id="IPR038765">
    <property type="entry name" value="Papain-like_cys_pep_sf"/>
</dbReference>
<dbReference type="Gene3D" id="3.90.70.10">
    <property type="entry name" value="Cysteine proteinases"/>
    <property type="match status" value="1"/>
</dbReference>
<dbReference type="EMBL" id="VDMD01000003">
    <property type="protein sequence ID" value="TRM66957.1"/>
    <property type="molecule type" value="Genomic_DNA"/>
</dbReference>
<gene>
    <name evidence="4" type="ORF">BD626DRAFT_167153</name>
</gene>
<feature type="region of interest" description="Disordered" evidence="2">
    <location>
        <begin position="168"/>
        <end position="323"/>
    </location>
</feature>
<evidence type="ECO:0000256" key="1">
    <source>
        <dbReference type="SAM" id="Coils"/>
    </source>
</evidence>
<feature type="compositionally biased region" description="Polar residues" evidence="2">
    <location>
        <begin position="211"/>
        <end position="223"/>
    </location>
</feature>
<dbReference type="InterPro" id="IPR001394">
    <property type="entry name" value="Peptidase_C19_UCH"/>
</dbReference>
<organism evidence="4 5">
    <name type="scientific">Schizophyllum amplum</name>
    <dbReference type="NCBI Taxonomy" id="97359"/>
    <lineage>
        <taxon>Eukaryota</taxon>
        <taxon>Fungi</taxon>
        <taxon>Dikarya</taxon>
        <taxon>Basidiomycota</taxon>
        <taxon>Agaricomycotina</taxon>
        <taxon>Agaricomycetes</taxon>
        <taxon>Agaricomycetidae</taxon>
        <taxon>Agaricales</taxon>
        <taxon>Schizophyllaceae</taxon>
        <taxon>Schizophyllum</taxon>
    </lineage>
</organism>
<dbReference type="GO" id="GO:0016579">
    <property type="term" value="P:protein deubiquitination"/>
    <property type="evidence" value="ECO:0007669"/>
    <property type="project" value="InterPro"/>
</dbReference>
<evidence type="ECO:0000256" key="2">
    <source>
        <dbReference type="SAM" id="MobiDB-lite"/>
    </source>
</evidence>
<feature type="coiled-coil region" evidence="1">
    <location>
        <begin position="2"/>
        <end position="29"/>
    </location>
</feature>
<dbReference type="OrthoDB" id="2889903at2759"/>
<accession>A0A550CQ97</accession>
<dbReference type="SUPFAM" id="SSF54001">
    <property type="entry name" value="Cysteine proteinases"/>
    <property type="match status" value="1"/>
</dbReference>
<dbReference type="STRING" id="97359.A0A550CQ97"/>
<keyword evidence="1" id="KW-0175">Coiled coil</keyword>
<feature type="compositionally biased region" description="Polar residues" evidence="2">
    <location>
        <begin position="308"/>
        <end position="323"/>
    </location>
</feature>
<comment type="caution">
    <text evidence="4">The sequence shown here is derived from an EMBL/GenBank/DDBJ whole genome shotgun (WGS) entry which is preliminary data.</text>
</comment>
<protein>
    <recommendedName>
        <fullName evidence="3">Peptidase C19 ubiquitin carboxyl-terminal hydrolase domain-containing protein</fullName>
    </recommendedName>
</protein>
<dbReference type="Proteomes" id="UP000320762">
    <property type="component" value="Unassembled WGS sequence"/>
</dbReference>